<dbReference type="FunFam" id="3.30.160.60:FF:000744">
    <property type="entry name" value="zinc finger E-box-binding homeobox 1"/>
    <property type="match status" value="1"/>
</dbReference>
<keyword evidence="6" id="KW-0805">Transcription regulation</keyword>
<evidence type="ECO:0000313" key="14">
    <source>
        <dbReference type="EnsemblMetazoa" id="XP_024080742.1"/>
    </source>
</evidence>
<feature type="region of interest" description="Disordered" evidence="10">
    <location>
        <begin position="261"/>
        <end position="310"/>
    </location>
</feature>
<dbReference type="SMART" id="SM00355">
    <property type="entry name" value="ZnF_C2H2"/>
    <property type="match status" value="6"/>
</dbReference>
<feature type="region of interest" description="Disordered" evidence="10">
    <location>
        <begin position="360"/>
        <end position="389"/>
    </location>
</feature>
<feature type="domain" description="SANT" evidence="13">
    <location>
        <begin position="1150"/>
        <end position="1201"/>
    </location>
</feature>
<evidence type="ECO:0000259" key="11">
    <source>
        <dbReference type="PROSITE" id="PS50157"/>
    </source>
</evidence>
<keyword evidence="5" id="KW-0862">Zinc</keyword>
<dbReference type="Pfam" id="PF01448">
    <property type="entry name" value="ELM2"/>
    <property type="match status" value="1"/>
</dbReference>
<dbReference type="SMART" id="SM01189">
    <property type="entry name" value="ELM2"/>
    <property type="match status" value="1"/>
</dbReference>
<keyword evidence="3" id="KW-0677">Repeat</keyword>
<reference evidence="14" key="1">
    <citation type="submission" date="2022-01" db="UniProtKB">
        <authorList>
            <consortium name="EnsemblMetazoa"/>
        </authorList>
    </citation>
    <scope>IDENTIFICATION</scope>
</reference>
<feature type="domain" description="ELM2" evidence="12">
    <location>
        <begin position="1046"/>
        <end position="1135"/>
    </location>
</feature>
<keyword evidence="7" id="KW-0804">Transcription</keyword>
<feature type="compositionally biased region" description="Polar residues" evidence="10">
    <location>
        <begin position="474"/>
        <end position="489"/>
    </location>
</feature>
<dbReference type="Proteomes" id="UP000494040">
    <property type="component" value="Unassembled WGS sequence"/>
</dbReference>
<dbReference type="InterPro" id="IPR013087">
    <property type="entry name" value="Znf_C2H2_type"/>
</dbReference>
<evidence type="ECO:0000256" key="7">
    <source>
        <dbReference type="ARBA" id="ARBA00023163"/>
    </source>
</evidence>
<dbReference type="FunFam" id="3.30.160.60:FF:000656">
    <property type="entry name" value="Zinc finger protein 541"/>
    <property type="match status" value="1"/>
</dbReference>
<feature type="region of interest" description="Disordered" evidence="10">
    <location>
        <begin position="1269"/>
        <end position="1296"/>
    </location>
</feature>
<dbReference type="SUPFAM" id="SSF57667">
    <property type="entry name" value="beta-beta-alpha zinc fingers"/>
    <property type="match status" value="3"/>
</dbReference>
<dbReference type="InterPro" id="IPR009057">
    <property type="entry name" value="Homeodomain-like_sf"/>
</dbReference>
<feature type="compositionally biased region" description="Polar residues" evidence="10">
    <location>
        <begin position="1350"/>
        <end position="1361"/>
    </location>
</feature>
<evidence type="ECO:0000256" key="1">
    <source>
        <dbReference type="ARBA" id="ARBA00004123"/>
    </source>
</evidence>
<feature type="domain" description="C2H2-type" evidence="11">
    <location>
        <begin position="207"/>
        <end position="234"/>
    </location>
</feature>
<feature type="compositionally biased region" description="Pro residues" evidence="10">
    <location>
        <begin position="286"/>
        <end position="297"/>
    </location>
</feature>
<feature type="domain" description="C2H2-type" evidence="11">
    <location>
        <begin position="1299"/>
        <end position="1326"/>
    </location>
</feature>
<evidence type="ECO:0000256" key="10">
    <source>
        <dbReference type="SAM" id="MobiDB-lite"/>
    </source>
</evidence>
<feature type="domain" description="C2H2-type" evidence="11">
    <location>
        <begin position="235"/>
        <end position="265"/>
    </location>
</feature>
<feature type="compositionally biased region" description="Basic and acidic residues" evidence="10">
    <location>
        <begin position="1322"/>
        <end position="1340"/>
    </location>
</feature>
<name>A0A8I6SF42_CIMLE</name>
<keyword evidence="8" id="KW-0539">Nucleus</keyword>
<sequence length="1361" mass="148401">MGVGEVRLEGGFGSSPSRTVFMYSATTTPGEPGVTLQLREPETSQEKTELNSVLARIQQEEAAAGSLSLSYHDPDIITDGSIDVLLGANTISTGGGDSGPSGFEIFDSESGQELTLSPQTFANTEAFINDSSGSPGVSGPDNDTVESSEEGKGSSSDSSKLTVKKPRPKASSPNRQGPQKCPVCNKVFGNASALAKHKLTHSDERKYVCTMCGKAFKRQDHLNGHMLTHRNKKPYECKAEGCGKSYCDARSLRRHTENHHAGITSNHTLSPANRDDGSPQSCIQYAPPPSYSSPAPPASSGSTVNGQTKPVSQLQQLLASEPANTVPFGSRSSNSQNNNDGLTKQQIDLIHQIMQQTQHQAVTTTASTHPKCPSASSITSSTTSLTKQKNWTVQTSTVPPKCVTTSKPVECNLCHRKFKNIPALNGHMRLHGGYFKKDSDTKKCEKKDLSGPPLQTASISVRALIEEKIIQKRTNPSQNQSINIAAQQTSDEKHGTENTSLCNGNSTDAESNTKNSSFLVPTPSLSSKERILEKSIETTSLDSNECGRKLDGAVQKPSVDHPILKKAPKLSVKRASSDPGIMQPSINETSRQLQLNLSTDPTYSLGVYSEDAGYFSPTLQDDVFQQVDSVQESMILQGVDPSQLAESIQAATLHDIASLEGYTSPTESLSSPQSFQRHQDLQSVLDSPLPISLADFAYTHSQHTNNDSALPVQSPYVTSPLPSPCFTYPTPPASQEGHSPSFPPMQPVIPGNVSSPLSAAFYTTTMSSSAAVEAALNEVLPQHNYPSPPPQSPTPVSSPLSTSAPSTSPLPHHPLQSQMMPNSDDPLLSSSPKDFASRKKFDFHTFKLLHNGTFDFGSAGTQGVTGIVLDRNGELKLIQTSCFQSMKTGLINGTTIYLNTKRKAENITSPDNKSKLLKAITIPAKSINSNKLYKANGILLENNKEDAIEEDVFLSPSIPTSPLRMARKRLRLENPAFSKPPYHSRLRKVRKSEPNEQLPYTPTPLLPPTRYGQGLYWQTIATSPCPSTVKEEADVKELLYESDSVPHINIGPEYQCSIPPCLKNSQLDAGFAEDQLLWESSLNEMSNDSEIDMYLEFACCAAVPGGGRNKEYALHVLHLCHGKIHEAMLKLMQPTPCLPADHPLLSFEYADSERWTSNEMEAFHQAVFKFDKDFILIAQEIGSKTVPQCVQFYYIWKKVCPEDYKKLRMVRRRFRDSEREIEVPKSEINVNDAELVSTSSESRLFVCEYADCSASFNSRAALNGHIRIHVGGTSGRSPTPDKRSANTGQQNNCEPSEEFPCKICGKIFNKVKSRSAHMKSHRPPDAEIRKPKTDSAKMEGTEPSSGKGVNLTTPNSTQRNS</sequence>
<feature type="region of interest" description="Disordered" evidence="10">
    <location>
        <begin position="93"/>
        <end position="113"/>
    </location>
</feature>
<accession>A0A8I6SF42</accession>
<dbReference type="EnsemblMetazoa" id="XM_024224974.1">
    <property type="protein sequence ID" value="XP_024080742.1"/>
    <property type="gene ID" value="LOC106672933"/>
</dbReference>
<keyword evidence="4 9" id="KW-0863">Zinc-finger</keyword>
<feature type="compositionally biased region" description="Low complexity" evidence="10">
    <location>
        <begin position="360"/>
        <end position="386"/>
    </location>
</feature>
<protein>
    <recommendedName>
        <fullName evidence="16">Zinc finger protein 541</fullName>
    </recommendedName>
</protein>
<dbReference type="SUPFAM" id="SSF46689">
    <property type="entry name" value="Homeodomain-like"/>
    <property type="match status" value="1"/>
</dbReference>
<dbReference type="InterPro" id="IPR036236">
    <property type="entry name" value="Znf_C2H2_sf"/>
</dbReference>
<feature type="compositionally biased region" description="Low complexity" evidence="10">
    <location>
        <begin position="794"/>
        <end position="832"/>
    </location>
</feature>
<keyword evidence="2" id="KW-0479">Metal-binding</keyword>
<evidence type="ECO:0008006" key="16">
    <source>
        <dbReference type="Google" id="ProtNLM"/>
    </source>
</evidence>
<dbReference type="GO" id="GO:0006357">
    <property type="term" value="P:regulation of transcription by RNA polymerase II"/>
    <property type="evidence" value="ECO:0007669"/>
    <property type="project" value="TreeGrafter"/>
</dbReference>
<evidence type="ECO:0000259" key="12">
    <source>
        <dbReference type="PROSITE" id="PS51156"/>
    </source>
</evidence>
<dbReference type="InterPro" id="IPR017884">
    <property type="entry name" value="SANT_dom"/>
</dbReference>
<evidence type="ECO:0000256" key="8">
    <source>
        <dbReference type="ARBA" id="ARBA00023242"/>
    </source>
</evidence>
<feature type="domain" description="C2H2-type" evidence="11">
    <location>
        <begin position="1245"/>
        <end position="1274"/>
    </location>
</feature>
<dbReference type="SMART" id="SM00717">
    <property type="entry name" value="SANT"/>
    <property type="match status" value="1"/>
</dbReference>
<evidence type="ECO:0000256" key="6">
    <source>
        <dbReference type="ARBA" id="ARBA00023015"/>
    </source>
</evidence>
<feature type="domain" description="C2H2-type" evidence="11">
    <location>
        <begin position="179"/>
        <end position="206"/>
    </location>
</feature>
<dbReference type="GO" id="GO:0003714">
    <property type="term" value="F:transcription corepressor activity"/>
    <property type="evidence" value="ECO:0007669"/>
    <property type="project" value="TreeGrafter"/>
</dbReference>
<dbReference type="RefSeq" id="XP_024080742.1">
    <property type="nucleotide sequence ID" value="XM_024224974.1"/>
</dbReference>
<dbReference type="PROSITE" id="PS50157">
    <property type="entry name" value="ZINC_FINGER_C2H2_2"/>
    <property type="match status" value="6"/>
</dbReference>
<dbReference type="Pfam" id="PF00096">
    <property type="entry name" value="zf-C2H2"/>
    <property type="match status" value="3"/>
</dbReference>
<evidence type="ECO:0000256" key="2">
    <source>
        <dbReference type="ARBA" id="ARBA00022723"/>
    </source>
</evidence>
<dbReference type="Gene3D" id="1.10.10.60">
    <property type="entry name" value="Homeodomain-like"/>
    <property type="match status" value="1"/>
</dbReference>
<dbReference type="InterPro" id="IPR051066">
    <property type="entry name" value="Trans_reg/Corepressor"/>
</dbReference>
<evidence type="ECO:0000256" key="3">
    <source>
        <dbReference type="ARBA" id="ARBA00022737"/>
    </source>
</evidence>
<feature type="region of interest" description="Disordered" evidence="10">
    <location>
        <begin position="474"/>
        <end position="499"/>
    </location>
</feature>
<dbReference type="GO" id="GO:0008270">
    <property type="term" value="F:zinc ion binding"/>
    <property type="evidence" value="ECO:0007669"/>
    <property type="project" value="UniProtKB-KW"/>
</dbReference>
<feature type="region of interest" description="Disordered" evidence="10">
    <location>
        <begin position="1313"/>
        <end position="1361"/>
    </location>
</feature>
<evidence type="ECO:0000313" key="15">
    <source>
        <dbReference type="Proteomes" id="UP000494040"/>
    </source>
</evidence>
<proteinExistence type="predicted"/>
<evidence type="ECO:0000259" key="13">
    <source>
        <dbReference type="PROSITE" id="PS51293"/>
    </source>
</evidence>
<comment type="subcellular location">
    <subcellularLocation>
        <location evidence="1">Nucleus</location>
    </subcellularLocation>
</comment>
<dbReference type="PANTHER" id="PTHR16089:SF40">
    <property type="entry name" value="SUPPRESSOR OF ACTIVATED EGL-4 PROTEIN 1"/>
    <property type="match status" value="1"/>
</dbReference>
<dbReference type="Pfam" id="PF13912">
    <property type="entry name" value="zf-C2H2_6"/>
    <property type="match status" value="2"/>
</dbReference>
<dbReference type="GO" id="GO:0005667">
    <property type="term" value="C:transcription regulator complex"/>
    <property type="evidence" value="ECO:0007669"/>
    <property type="project" value="TreeGrafter"/>
</dbReference>
<organism evidence="14 15">
    <name type="scientific">Cimex lectularius</name>
    <name type="common">Bed bug</name>
    <name type="synonym">Acanthia lectularia</name>
    <dbReference type="NCBI Taxonomy" id="79782"/>
    <lineage>
        <taxon>Eukaryota</taxon>
        <taxon>Metazoa</taxon>
        <taxon>Ecdysozoa</taxon>
        <taxon>Arthropoda</taxon>
        <taxon>Hexapoda</taxon>
        <taxon>Insecta</taxon>
        <taxon>Pterygota</taxon>
        <taxon>Neoptera</taxon>
        <taxon>Paraneoptera</taxon>
        <taxon>Hemiptera</taxon>
        <taxon>Heteroptera</taxon>
        <taxon>Panheteroptera</taxon>
        <taxon>Cimicomorpha</taxon>
        <taxon>Cimicidae</taxon>
        <taxon>Cimex</taxon>
    </lineage>
</organism>
<feature type="domain" description="C2H2-type" evidence="11">
    <location>
        <begin position="409"/>
        <end position="436"/>
    </location>
</feature>
<dbReference type="PROSITE" id="PS51293">
    <property type="entry name" value="SANT"/>
    <property type="match status" value="1"/>
</dbReference>
<dbReference type="PROSITE" id="PS00028">
    <property type="entry name" value="ZINC_FINGER_C2H2_1"/>
    <property type="match status" value="6"/>
</dbReference>
<evidence type="ECO:0000256" key="9">
    <source>
        <dbReference type="PROSITE-ProRule" id="PRU00042"/>
    </source>
</evidence>
<evidence type="ECO:0000256" key="4">
    <source>
        <dbReference type="ARBA" id="ARBA00022771"/>
    </source>
</evidence>
<dbReference type="GeneID" id="106672933"/>
<feature type="region of interest" description="Disordered" evidence="10">
    <location>
        <begin position="781"/>
        <end position="832"/>
    </location>
</feature>
<feature type="compositionally biased region" description="Polar residues" evidence="10">
    <location>
        <begin position="1285"/>
        <end position="1294"/>
    </location>
</feature>
<dbReference type="PROSITE" id="PS51156">
    <property type="entry name" value="ELM2"/>
    <property type="match status" value="1"/>
</dbReference>
<feature type="compositionally biased region" description="Polar residues" evidence="10">
    <location>
        <begin position="301"/>
        <end position="310"/>
    </location>
</feature>
<dbReference type="Gene3D" id="3.30.160.60">
    <property type="entry name" value="Classic Zinc Finger"/>
    <property type="match status" value="5"/>
</dbReference>
<evidence type="ECO:0000256" key="5">
    <source>
        <dbReference type="ARBA" id="ARBA00022833"/>
    </source>
</evidence>
<dbReference type="GO" id="GO:0000118">
    <property type="term" value="C:histone deacetylase complex"/>
    <property type="evidence" value="ECO:0007669"/>
    <property type="project" value="TreeGrafter"/>
</dbReference>
<keyword evidence="15" id="KW-1185">Reference proteome</keyword>
<dbReference type="InterPro" id="IPR001005">
    <property type="entry name" value="SANT/Myb"/>
</dbReference>
<dbReference type="InterPro" id="IPR000949">
    <property type="entry name" value="ELM2_dom"/>
</dbReference>
<feature type="compositionally biased region" description="Low complexity" evidence="10">
    <location>
        <begin position="129"/>
        <end position="142"/>
    </location>
</feature>
<feature type="region of interest" description="Disordered" evidence="10">
    <location>
        <begin position="126"/>
        <end position="182"/>
    </location>
</feature>
<dbReference type="PANTHER" id="PTHR16089">
    <property type="entry name" value="REST COREPRESSOR COREST PROTEIN-RELATED"/>
    <property type="match status" value="1"/>
</dbReference>
<dbReference type="OrthoDB" id="5977959at2759"/>